<comment type="caution">
    <text evidence="6">The sequence shown here is derived from an EMBL/GenBank/DDBJ whole genome shotgun (WGS) entry which is preliminary data.</text>
</comment>
<evidence type="ECO:0000256" key="1">
    <source>
        <dbReference type="ARBA" id="ARBA00022553"/>
    </source>
</evidence>
<evidence type="ECO:0000313" key="6">
    <source>
        <dbReference type="EMBL" id="RMB57139.1"/>
    </source>
</evidence>
<dbReference type="PROSITE" id="PS50043">
    <property type="entry name" value="HTH_LUXR_2"/>
    <property type="match status" value="1"/>
</dbReference>
<evidence type="ECO:0000256" key="2">
    <source>
        <dbReference type="ARBA" id="ARBA00023125"/>
    </source>
</evidence>
<dbReference type="SMART" id="SM00421">
    <property type="entry name" value="HTH_LUXR"/>
    <property type="match status" value="1"/>
</dbReference>
<dbReference type="AlphaFoldDB" id="A0A3M0G7Y2"/>
<sequence>MYKVVIIEDNETLNEVFSRSVDKLDNFKIAATYLNCEDAIENFRNDAPDIVLMDIELPGMSGIQGTKEIKKIKPSTLIIMVTVFEHSNYVFDALCAGACGYLTKNATGSKIEDALNEAVQGGAPMSIQIAKMVVNSFQKAPESILTDRETEVLTLLSQGSSYKGVAIKMDVSPNTIKFHIKNIYDKLQVHDKESAIQIASDQKLI</sequence>
<dbReference type="PANTHER" id="PTHR43214">
    <property type="entry name" value="TWO-COMPONENT RESPONSE REGULATOR"/>
    <property type="match status" value="1"/>
</dbReference>
<name>A0A3M0G7Y2_9FLAO</name>
<dbReference type="GO" id="GO:0003677">
    <property type="term" value="F:DNA binding"/>
    <property type="evidence" value="ECO:0007669"/>
    <property type="project" value="UniProtKB-KW"/>
</dbReference>
<dbReference type="CDD" id="cd06170">
    <property type="entry name" value="LuxR_C_like"/>
    <property type="match status" value="1"/>
</dbReference>
<feature type="domain" description="HTH luxR-type" evidence="4">
    <location>
        <begin position="138"/>
        <end position="203"/>
    </location>
</feature>
<evidence type="ECO:0000259" key="4">
    <source>
        <dbReference type="PROSITE" id="PS50043"/>
    </source>
</evidence>
<dbReference type="PRINTS" id="PR00038">
    <property type="entry name" value="HTHLUXR"/>
</dbReference>
<dbReference type="InterPro" id="IPR011006">
    <property type="entry name" value="CheY-like_superfamily"/>
</dbReference>
<dbReference type="SUPFAM" id="SSF46894">
    <property type="entry name" value="C-terminal effector domain of the bipartite response regulators"/>
    <property type="match status" value="1"/>
</dbReference>
<dbReference type="InterPro" id="IPR058245">
    <property type="entry name" value="NreC/VraR/RcsB-like_REC"/>
</dbReference>
<accession>A0A3M0G7Y2</accession>
<dbReference type="RefSeq" id="WP_121917995.1">
    <property type="nucleotide sequence ID" value="NZ_REFV01000012.1"/>
</dbReference>
<feature type="domain" description="Response regulatory" evidence="5">
    <location>
        <begin position="3"/>
        <end position="119"/>
    </location>
</feature>
<dbReference type="OrthoDB" id="9797341at2"/>
<feature type="modified residue" description="4-aspartylphosphate" evidence="3">
    <location>
        <position position="54"/>
    </location>
</feature>
<dbReference type="CDD" id="cd17535">
    <property type="entry name" value="REC_NarL-like"/>
    <property type="match status" value="1"/>
</dbReference>
<dbReference type="Pfam" id="PF00072">
    <property type="entry name" value="Response_reg"/>
    <property type="match status" value="1"/>
</dbReference>
<dbReference type="Gene3D" id="3.40.50.2300">
    <property type="match status" value="1"/>
</dbReference>
<dbReference type="Proteomes" id="UP000281985">
    <property type="component" value="Unassembled WGS sequence"/>
</dbReference>
<evidence type="ECO:0000256" key="3">
    <source>
        <dbReference type="PROSITE-ProRule" id="PRU00169"/>
    </source>
</evidence>
<dbReference type="GO" id="GO:0006355">
    <property type="term" value="P:regulation of DNA-templated transcription"/>
    <property type="evidence" value="ECO:0007669"/>
    <property type="project" value="InterPro"/>
</dbReference>
<reference evidence="6 7" key="1">
    <citation type="submission" date="2018-10" db="EMBL/GenBank/DDBJ databases">
        <title>Dokdonia luteus sp. nov., isolated from sea water.</title>
        <authorList>
            <person name="Zhou L.Y."/>
            <person name="Du Z.J."/>
        </authorList>
    </citation>
    <scope>NUCLEOTIDE SEQUENCE [LARGE SCALE GENOMIC DNA]</scope>
    <source>
        <strain evidence="6 7">SH27</strain>
    </source>
</reference>
<dbReference type="PROSITE" id="PS50110">
    <property type="entry name" value="RESPONSE_REGULATORY"/>
    <property type="match status" value="1"/>
</dbReference>
<dbReference type="InterPro" id="IPR016032">
    <property type="entry name" value="Sig_transdc_resp-reg_C-effctor"/>
</dbReference>
<dbReference type="PROSITE" id="PS00622">
    <property type="entry name" value="HTH_LUXR_1"/>
    <property type="match status" value="1"/>
</dbReference>
<dbReference type="SUPFAM" id="SSF52172">
    <property type="entry name" value="CheY-like"/>
    <property type="match status" value="1"/>
</dbReference>
<keyword evidence="7" id="KW-1185">Reference proteome</keyword>
<keyword evidence="1 3" id="KW-0597">Phosphoprotein</keyword>
<dbReference type="InterPro" id="IPR000792">
    <property type="entry name" value="Tscrpt_reg_LuxR_C"/>
</dbReference>
<proteinExistence type="predicted"/>
<evidence type="ECO:0000313" key="7">
    <source>
        <dbReference type="Proteomes" id="UP000281985"/>
    </source>
</evidence>
<dbReference type="InterPro" id="IPR039420">
    <property type="entry name" value="WalR-like"/>
</dbReference>
<dbReference type="GO" id="GO:0000160">
    <property type="term" value="P:phosphorelay signal transduction system"/>
    <property type="evidence" value="ECO:0007669"/>
    <property type="project" value="InterPro"/>
</dbReference>
<dbReference type="SMART" id="SM00448">
    <property type="entry name" value="REC"/>
    <property type="match status" value="1"/>
</dbReference>
<dbReference type="Pfam" id="PF00196">
    <property type="entry name" value="GerE"/>
    <property type="match status" value="1"/>
</dbReference>
<organism evidence="6 7">
    <name type="scientific">Dokdonia sinensis</name>
    <dbReference type="NCBI Taxonomy" id="2479847"/>
    <lineage>
        <taxon>Bacteria</taxon>
        <taxon>Pseudomonadati</taxon>
        <taxon>Bacteroidota</taxon>
        <taxon>Flavobacteriia</taxon>
        <taxon>Flavobacteriales</taxon>
        <taxon>Flavobacteriaceae</taxon>
        <taxon>Dokdonia</taxon>
    </lineage>
</organism>
<dbReference type="PANTHER" id="PTHR43214:SF43">
    <property type="entry name" value="TWO-COMPONENT RESPONSE REGULATOR"/>
    <property type="match status" value="1"/>
</dbReference>
<keyword evidence="2 6" id="KW-0238">DNA-binding</keyword>
<dbReference type="InterPro" id="IPR001789">
    <property type="entry name" value="Sig_transdc_resp-reg_receiver"/>
</dbReference>
<protein>
    <submittedName>
        <fullName evidence="6">DNA-binding response regulator</fullName>
    </submittedName>
</protein>
<evidence type="ECO:0000259" key="5">
    <source>
        <dbReference type="PROSITE" id="PS50110"/>
    </source>
</evidence>
<gene>
    <name evidence="6" type="ORF">EAX61_12270</name>
</gene>
<dbReference type="EMBL" id="REFV01000012">
    <property type="protein sequence ID" value="RMB57139.1"/>
    <property type="molecule type" value="Genomic_DNA"/>
</dbReference>